<sequence>MSRLPLIPVTAAALMLAGCTAGPLKDSPDPIDDQPPASIDAIPALFLGTWDANAESCGWESSNGRVLIERQTLTYYESVARVQTIQQPQPNAIRLDLAFTGEGQTWDKTLTLALSPSGNELTFKDPGIARYTLTRCRR</sequence>
<evidence type="ECO:0000313" key="2">
    <source>
        <dbReference type="EMBL" id="SDL30293.1"/>
    </source>
</evidence>
<dbReference type="OrthoDB" id="5348860at2"/>
<keyword evidence="1" id="KW-0732">Signal</keyword>
<name>A0A1G9IZC6_9GAMM</name>
<proteinExistence type="predicted"/>
<evidence type="ECO:0000256" key="1">
    <source>
        <dbReference type="SAM" id="SignalP"/>
    </source>
</evidence>
<evidence type="ECO:0008006" key="4">
    <source>
        <dbReference type="Google" id="ProtNLM"/>
    </source>
</evidence>
<dbReference type="RefSeq" id="WP_139171578.1">
    <property type="nucleotide sequence ID" value="NZ_FNGI01000002.1"/>
</dbReference>
<gene>
    <name evidence="2" type="ORF">SAMN05661010_01390</name>
</gene>
<keyword evidence="3" id="KW-1185">Reference proteome</keyword>
<dbReference type="AlphaFoldDB" id="A0A1G9IZC6"/>
<dbReference type="Proteomes" id="UP000198654">
    <property type="component" value="Unassembled WGS sequence"/>
</dbReference>
<dbReference type="EMBL" id="FNGI01000002">
    <property type="protein sequence ID" value="SDL30293.1"/>
    <property type="molecule type" value="Genomic_DNA"/>
</dbReference>
<accession>A0A1G9IZC6</accession>
<evidence type="ECO:0000313" key="3">
    <source>
        <dbReference type="Proteomes" id="UP000198654"/>
    </source>
</evidence>
<dbReference type="PROSITE" id="PS51257">
    <property type="entry name" value="PROKAR_LIPOPROTEIN"/>
    <property type="match status" value="1"/>
</dbReference>
<feature type="chain" id="PRO_5011506955" description="Protease inhibitor Inh" evidence="1">
    <location>
        <begin position="22"/>
        <end position="138"/>
    </location>
</feature>
<reference evidence="2 3" key="1">
    <citation type="submission" date="2016-10" db="EMBL/GenBank/DDBJ databases">
        <authorList>
            <person name="de Groot N.N."/>
        </authorList>
    </citation>
    <scope>NUCLEOTIDE SEQUENCE [LARGE SCALE GENOMIC DNA]</scope>
    <source>
        <strain evidence="2 3">DSM 14789</strain>
    </source>
</reference>
<feature type="signal peptide" evidence="1">
    <location>
        <begin position="1"/>
        <end position="21"/>
    </location>
</feature>
<protein>
    <recommendedName>
        <fullName evidence="4">Protease inhibitor Inh</fullName>
    </recommendedName>
</protein>
<organism evidence="2 3">
    <name type="scientific">Modicisalibacter muralis</name>
    <dbReference type="NCBI Taxonomy" id="119000"/>
    <lineage>
        <taxon>Bacteria</taxon>
        <taxon>Pseudomonadati</taxon>
        <taxon>Pseudomonadota</taxon>
        <taxon>Gammaproteobacteria</taxon>
        <taxon>Oceanospirillales</taxon>
        <taxon>Halomonadaceae</taxon>
        <taxon>Modicisalibacter</taxon>
    </lineage>
</organism>